<evidence type="ECO:0000256" key="3">
    <source>
        <dbReference type="ARBA" id="ARBA00022884"/>
    </source>
</evidence>
<name>A0A1V3ILQ7_9PAST</name>
<sequence length="232" mass="26327">MRLDKFIAENTGLTRSQATKAIRQSAVKINGEIEKNSARKISQDDEIYFEDTLLTWLDNGQYFMLNKPQGYICSNEDGDYPTIYQFFDYPLAGKLHSAGRLDVDTTGLVLLTDDGQWSHRITSPKHHCEKNYLVTLADPVEAHYAQTFEEGILLRGEKTPTKPAKLEILDDYNVNLTISEGRYHQVKRMFAALGNKVEALHRWKIGAVILDENLEEGEYRALTPEEIASLGS</sequence>
<dbReference type="PANTHER" id="PTHR47683:SF4">
    <property type="entry name" value="PSEUDOURIDINE SYNTHASE"/>
    <property type="match status" value="1"/>
</dbReference>
<evidence type="ECO:0000256" key="6">
    <source>
        <dbReference type="ARBA" id="ARBA00037590"/>
    </source>
</evidence>
<dbReference type="PROSITE" id="PS50889">
    <property type="entry name" value="S4"/>
    <property type="match status" value="1"/>
</dbReference>
<evidence type="ECO:0000256" key="8">
    <source>
        <dbReference type="RuleBase" id="RU003887"/>
    </source>
</evidence>
<dbReference type="Pfam" id="PF00849">
    <property type="entry name" value="PseudoU_synth_2"/>
    <property type="match status" value="1"/>
</dbReference>
<dbReference type="PROSITE" id="PS01149">
    <property type="entry name" value="PSI_RSU"/>
    <property type="match status" value="1"/>
</dbReference>
<dbReference type="Gene3D" id="3.30.70.580">
    <property type="entry name" value="Pseudouridine synthase I, catalytic domain, N-terminal subdomain"/>
    <property type="match status" value="1"/>
</dbReference>
<dbReference type="SUPFAM" id="SSF55120">
    <property type="entry name" value="Pseudouridine synthase"/>
    <property type="match status" value="1"/>
</dbReference>
<dbReference type="InterPro" id="IPR042092">
    <property type="entry name" value="PsdUridine_s_RsuA/RluB/E/F_cat"/>
</dbReference>
<evidence type="ECO:0000256" key="2">
    <source>
        <dbReference type="ARBA" id="ARBA00022552"/>
    </source>
</evidence>
<organism evidence="10 11">
    <name type="scientific">Rodentibacter rarus</name>
    <dbReference type="NCBI Taxonomy" id="1908260"/>
    <lineage>
        <taxon>Bacteria</taxon>
        <taxon>Pseudomonadati</taxon>
        <taxon>Pseudomonadota</taxon>
        <taxon>Gammaproteobacteria</taxon>
        <taxon>Pasteurellales</taxon>
        <taxon>Pasteurellaceae</taxon>
        <taxon>Rodentibacter</taxon>
    </lineage>
</organism>
<dbReference type="NCBIfam" id="NF008097">
    <property type="entry name" value="PRK10839.1"/>
    <property type="match status" value="1"/>
</dbReference>
<dbReference type="FunFam" id="3.30.70.1560:FF:000001">
    <property type="entry name" value="Pseudouridine synthase"/>
    <property type="match status" value="1"/>
</dbReference>
<comment type="caution">
    <text evidence="10">The sequence shown here is derived from an EMBL/GenBank/DDBJ whole genome shotgun (WGS) entry which is preliminary data.</text>
</comment>
<protein>
    <recommendedName>
        <fullName evidence="8">Pseudouridine synthase</fullName>
        <ecNumber evidence="8">5.4.99.-</ecNumber>
    </recommendedName>
</protein>
<keyword evidence="11" id="KW-1185">Reference proteome</keyword>
<evidence type="ECO:0000256" key="1">
    <source>
        <dbReference type="ARBA" id="ARBA00008348"/>
    </source>
</evidence>
<dbReference type="STRING" id="1908260.BKK50_06205"/>
<dbReference type="EMBL" id="MLHJ01000053">
    <property type="protein sequence ID" value="OOF42698.1"/>
    <property type="molecule type" value="Genomic_DNA"/>
</dbReference>
<comment type="function">
    <text evidence="6">Responsible for synthesis of pseudouridine from uracil-516 in 16S ribosomal RNA.</text>
</comment>
<dbReference type="InterPro" id="IPR020094">
    <property type="entry name" value="TruA/RsuA/RluB/E/F_N"/>
</dbReference>
<keyword evidence="4 8" id="KW-0413">Isomerase</keyword>
<keyword evidence="3 7" id="KW-0694">RNA-binding</keyword>
<dbReference type="NCBIfam" id="TIGR00093">
    <property type="entry name" value="pseudouridine synthase"/>
    <property type="match status" value="1"/>
</dbReference>
<dbReference type="CDD" id="cd02553">
    <property type="entry name" value="PseudoU_synth_RsuA"/>
    <property type="match status" value="1"/>
</dbReference>
<gene>
    <name evidence="10" type="ORF">BKK50_06205</name>
</gene>
<comment type="catalytic activity">
    <reaction evidence="5">
        <text>uridine(516) in 16S rRNA = pseudouridine(516) in 16S rRNA</text>
        <dbReference type="Rhea" id="RHEA:38867"/>
        <dbReference type="Rhea" id="RHEA-COMP:10089"/>
        <dbReference type="Rhea" id="RHEA-COMP:10090"/>
        <dbReference type="ChEBI" id="CHEBI:65314"/>
        <dbReference type="ChEBI" id="CHEBI:65315"/>
        <dbReference type="EC" id="5.4.99.19"/>
    </reaction>
</comment>
<dbReference type="Gene3D" id="3.30.70.1560">
    <property type="entry name" value="Alpha-L RNA-binding motif"/>
    <property type="match status" value="1"/>
</dbReference>
<dbReference type="InterPro" id="IPR000748">
    <property type="entry name" value="PsdUridine_synth_RsuA/RluB/E/F"/>
</dbReference>
<evidence type="ECO:0000259" key="9">
    <source>
        <dbReference type="SMART" id="SM00363"/>
    </source>
</evidence>
<dbReference type="RefSeq" id="WP_077416401.1">
    <property type="nucleotide sequence ID" value="NZ_MLHJ01000053.1"/>
</dbReference>
<dbReference type="SMART" id="SM00363">
    <property type="entry name" value="S4"/>
    <property type="match status" value="1"/>
</dbReference>
<dbReference type="InterPro" id="IPR020103">
    <property type="entry name" value="PsdUridine_synth_cat_dom_sf"/>
</dbReference>
<feature type="domain" description="RNA-binding S4" evidence="9">
    <location>
        <begin position="1"/>
        <end position="61"/>
    </location>
</feature>
<dbReference type="InterPro" id="IPR036986">
    <property type="entry name" value="S4_RNA-bd_sf"/>
</dbReference>
<dbReference type="SUPFAM" id="SSF55174">
    <property type="entry name" value="Alpha-L RNA-binding motif"/>
    <property type="match status" value="1"/>
</dbReference>
<dbReference type="InterPro" id="IPR018496">
    <property type="entry name" value="PsdUridine_synth_RsuA/RluB_CS"/>
</dbReference>
<dbReference type="Pfam" id="PF01479">
    <property type="entry name" value="S4"/>
    <property type="match status" value="1"/>
</dbReference>
<dbReference type="GO" id="GO:0160136">
    <property type="term" value="F:16S rRNA pseudouridine(516) synthase activity"/>
    <property type="evidence" value="ECO:0007669"/>
    <property type="project" value="UniProtKB-EC"/>
</dbReference>
<keyword evidence="2" id="KW-0698">rRNA processing</keyword>
<reference evidence="10 11" key="1">
    <citation type="submission" date="2016-10" db="EMBL/GenBank/DDBJ databases">
        <title>Rodentibacter gen. nov. and new species.</title>
        <authorList>
            <person name="Christensen H."/>
        </authorList>
    </citation>
    <scope>NUCLEOTIDE SEQUENCE [LARGE SCALE GENOMIC DNA]</scope>
    <source>
        <strain evidence="10 11">CCUG17206</strain>
    </source>
</reference>
<dbReference type="InterPro" id="IPR050343">
    <property type="entry name" value="RsuA_PseudoU_synthase"/>
</dbReference>
<evidence type="ECO:0000313" key="11">
    <source>
        <dbReference type="Proteomes" id="UP000189433"/>
    </source>
</evidence>
<dbReference type="OrthoDB" id="9807213at2"/>
<evidence type="ECO:0000256" key="4">
    <source>
        <dbReference type="ARBA" id="ARBA00023235"/>
    </source>
</evidence>
<dbReference type="Gene3D" id="3.10.290.10">
    <property type="entry name" value="RNA-binding S4 domain"/>
    <property type="match status" value="1"/>
</dbReference>
<dbReference type="Proteomes" id="UP000189433">
    <property type="component" value="Unassembled WGS sequence"/>
</dbReference>
<dbReference type="FunFam" id="3.30.70.580:FF:000004">
    <property type="entry name" value="Pseudouridine synthase"/>
    <property type="match status" value="1"/>
</dbReference>
<dbReference type="InterPro" id="IPR006145">
    <property type="entry name" value="PsdUridine_synth_RsuA/RluA"/>
</dbReference>
<dbReference type="InterPro" id="IPR002942">
    <property type="entry name" value="S4_RNA-bd"/>
</dbReference>
<evidence type="ECO:0000313" key="10">
    <source>
        <dbReference type="EMBL" id="OOF42698.1"/>
    </source>
</evidence>
<comment type="similarity">
    <text evidence="1 8">Belongs to the pseudouridine synthase RsuA family.</text>
</comment>
<dbReference type="GO" id="GO:0005829">
    <property type="term" value="C:cytosol"/>
    <property type="evidence" value="ECO:0007669"/>
    <property type="project" value="UniProtKB-ARBA"/>
</dbReference>
<proteinExistence type="inferred from homology"/>
<dbReference type="GO" id="GO:0000455">
    <property type="term" value="P:enzyme-directed rRNA pseudouridine synthesis"/>
    <property type="evidence" value="ECO:0007669"/>
    <property type="project" value="UniProtKB-ARBA"/>
</dbReference>
<dbReference type="CDD" id="cd00165">
    <property type="entry name" value="S4"/>
    <property type="match status" value="1"/>
</dbReference>
<evidence type="ECO:0000256" key="7">
    <source>
        <dbReference type="PROSITE-ProRule" id="PRU00182"/>
    </source>
</evidence>
<dbReference type="EC" id="5.4.99.-" evidence="8"/>
<dbReference type="GO" id="GO:0003723">
    <property type="term" value="F:RNA binding"/>
    <property type="evidence" value="ECO:0007669"/>
    <property type="project" value="UniProtKB-KW"/>
</dbReference>
<dbReference type="PANTHER" id="PTHR47683">
    <property type="entry name" value="PSEUDOURIDINE SYNTHASE FAMILY PROTEIN-RELATED"/>
    <property type="match status" value="1"/>
</dbReference>
<evidence type="ECO:0000256" key="5">
    <source>
        <dbReference type="ARBA" id="ARBA00036749"/>
    </source>
</evidence>
<accession>A0A1V3ILQ7</accession>
<dbReference type="AlphaFoldDB" id="A0A1V3ILQ7"/>